<dbReference type="InterPro" id="IPR015500">
    <property type="entry name" value="Peptidase_S8_subtilisin-rel"/>
</dbReference>
<dbReference type="InterPro" id="IPR018511">
    <property type="entry name" value="Hemolysin-typ_Ca-bd_CS"/>
</dbReference>
<dbReference type="GO" id="GO:0004252">
    <property type="term" value="F:serine-type endopeptidase activity"/>
    <property type="evidence" value="ECO:0007669"/>
    <property type="project" value="UniProtKB-UniRule"/>
</dbReference>
<dbReference type="GO" id="GO:0005509">
    <property type="term" value="F:calcium ion binding"/>
    <property type="evidence" value="ECO:0007669"/>
    <property type="project" value="InterPro"/>
</dbReference>
<dbReference type="Gene3D" id="2.150.10.10">
    <property type="entry name" value="Serralysin-like metalloprotease, C-terminal"/>
    <property type="match status" value="2"/>
</dbReference>
<dbReference type="EC" id="3.4.21.62" evidence="8"/>
<evidence type="ECO:0000256" key="3">
    <source>
        <dbReference type="ARBA" id="ARBA00022801"/>
    </source>
</evidence>
<evidence type="ECO:0000259" key="7">
    <source>
        <dbReference type="Pfam" id="PF00082"/>
    </source>
</evidence>
<keyword evidence="4 5" id="KW-0720">Serine protease</keyword>
<protein>
    <submittedName>
        <fullName evidence="8">Putative Subtilisin</fullName>
        <ecNumber evidence="8">3.4.21.62</ecNumber>
    </submittedName>
</protein>
<dbReference type="PROSITE" id="PS00137">
    <property type="entry name" value="SUBTILASE_HIS"/>
    <property type="match status" value="1"/>
</dbReference>
<dbReference type="Pfam" id="PF00353">
    <property type="entry name" value="HemolysinCabind"/>
    <property type="match status" value="3"/>
</dbReference>
<dbReference type="PROSITE" id="PS00136">
    <property type="entry name" value="SUBTILASE_ASP"/>
    <property type="match status" value="1"/>
</dbReference>
<dbReference type="PROSITE" id="PS00138">
    <property type="entry name" value="SUBTILASE_SER"/>
    <property type="match status" value="1"/>
</dbReference>
<dbReference type="GO" id="GO:0006508">
    <property type="term" value="P:proteolysis"/>
    <property type="evidence" value="ECO:0007669"/>
    <property type="project" value="UniProtKB-KW"/>
</dbReference>
<evidence type="ECO:0000256" key="2">
    <source>
        <dbReference type="ARBA" id="ARBA00022670"/>
    </source>
</evidence>
<dbReference type="InterPro" id="IPR023827">
    <property type="entry name" value="Peptidase_S8_Asp-AS"/>
</dbReference>
<evidence type="ECO:0000256" key="6">
    <source>
        <dbReference type="RuleBase" id="RU003355"/>
    </source>
</evidence>
<gene>
    <name evidence="8" type="ORF">BN3087_150034</name>
</gene>
<dbReference type="InterPro" id="IPR036852">
    <property type="entry name" value="Peptidase_S8/S53_dom_sf"/>
</dbReference>
<name>A0A0S4XLM6_9BACT</name>
<dbReference type="PANTHER" id="PTHR43806:SF11">
    <property type="entry name" value="CEREVISIN-RELATED"/>
    <property type="match status" value="1"/>
</dbReference>
<dbReference type="Pfam" id="PF00082">
    <property type="entry name" value="Peptidase_S8"/>
    <property type="match status" value="1"/>
</dbReference>
<feature type="active site" description="Charge relay system" evidence="5">
    <location>
        <position position="143"/>
    </location>
</feature>
<dbReference type="PANTHER" id="PTHR43806">
    <property type="entry name" value="PEPTIDASE S8"/>
    <property type="match status" value="1"/>
</dbReference>
<organism evidence="8">
    <name type="scientific">Sulfurovum sp. enrichment culture clone C5</name>
    <dbReference type="NCBI Taxonomy" id="497650"/>
    <lineage>
        <taxon>Bacteria</taxon>
        <taxon>Pseudomonadati</taxon>
        <taxon>Campylobacterota</taxon>
        <taxon>Epsilonproteobacteria</taxon>
        <taxon>Campylobacterales</taxon>
        <taxon>Sulfurovaceae</taxon>
        <taxon>Sulfurovum</taxon>
        <taxon>environmental samples</taxon>
    </lineage>
</organism>
<dbReference type="PRINTS" id="PR00313">
    <property type="entry name" value="CABNDNGRPT"/>
</dbReference>
<dbReference type="SUPFAM" id="SSF51120">
    <property type="entry name" value="beta-Roll"/>
    <property type="match status" value="3"/>
</dbReference>
<dbReference type="AlphaFoldDB" id="A0A0S4XLM6"/>
<proteinExistence type="inferred from homology"/>
<dbReference type="InterPro" id="IPR011049">
    <property type="entry name" value="Serralysin-like_metalloprot_C"/>
</dbReference>
<dbReference type="EMBL" id="FAXN01000013">
    <property type="protein sequence ID" value="CUV65017.1"/>
    <property type="molecule type" value="Genomic_DNA"/>
</dbReference>
<feature type="active site" description="Charge relay system" evidence="5">
    <location>
        <position position="186"/>
    </location>
</feature>
<dbReference type="Gene3D" id="3.40.50.200">
    <property type="entry name" value="Peptidase S8/S53 domain"/>
    <property type="match status" value="1"/>
</dbReference>
<dbReference type="PRINTS" id="PR00723">
    <property type="entry name" value="SUBTILISIN"/>
</dbReference>
<dbReference type="InterPro" id="IPR023828">
    <property type="entry name" value="Peptidase_S8_Ser-AS"/>
</dbReference>
<feature type="domain" description="Peptidase S8/S53" evidence="7">
    <location>
        <begin position="134"/>
        <end position="403"/>
    </location>
</feature>
<dbReference type="InterPro" id="IPR001343">
    <property type="entry name" value="Hemolysn_Ca-bd"/>
</dbReference>
<accession>A0A0S4XLM6</accession>
<keyword evidence="3 5" id="KW-0378">Hydrolase</keyword>
<evidence type="ECO:0000256" key="1">
    <source>
        <dbReference type="ARBA" id="ARBA00011073"/>
    </source>
</evidence>
<reference evidence="8" key="1">
    <citation type="submission" date="2015-11" db="EMBL/GenBank/DDBJ databases">
        <authorList>
            <person name="Zhang Y."/>
            <person name="Guo Z."/>
        </authorList>
    </citation>
    <scope>NUCLEOTIDE SEQUENCE</scope>
    <source>
        <strain evidence="8">BN30871</strain>
    </source>
</reference>
<keyword evidence="2 5" id="KW-0645">Protease</keyword>
<evidence type="ECO:0000313" key="8">
    <source>
        <dbReference type="EMBL" id="CUV65017.1"/>
    </source>
</evidence>
<dbReference type="InterPro" id="IPR000209">
    <property type="entry name" value="Peptidase_S8/S53_dom"/>
</dbReference>
<sequence length="750" mass="79772">MWKVKNNFGFEESESVANNIFLNEYYNNIHNVYELQSQQSTYINKSDNAYILYDSDKTTKISDILSIAQAKLCFMDTSSGCYKEIDSNYDFQIDAIEKTITIAGDEIETTIVQSYDIIGLNDLRNDPEFAGMDGSGFAIAIIDSGIDLDHSFFGPDENNDGISDRIVYGYDFTDEGDNTVNDERGHGTAISSVAASSDLQYPGVASGADIVALQILGTTSYIHLEEALQWLIENATEYNIVAANISLGGAFVKEDYISYLSDELATLKNMGVMVVVSAGNDYYSYQEEGVSDYAADPSVISVGAVYNGDFGPVSYQNGGVDYTTDAYRITSFSNRSETLVDIFAPGAFITVANINGGIGNFAGTSLSAPFITGLVALAQEIAMRDLGRLLTQEEFVSLMVSTGTSIIDGDDEDDNVINTGKTYEVVNVYEFAKAIKSLIGNINGTSGDDIINGTSGDDIINGYAGNDTIDGGLGNDLLIGGDGIDTISYVTSSQAVSIDLSLTNSQDTLGAGIDTITDFENITGSNYDDTLKGNNLGNIIIGGLGNDIITGGLADDTLNGGDGIDTVSYQSSTTGVTVNLATITAQNTVGAGTDTISNFENLVGSDYNDTLTGNSLNNILEGGLGNDIINGGIGIDTLSGEVGSDIFIFNTALSSSTNMDTILDFSHTYDTIKLENSIFKKLIISGTLNSMYFRANSTGAAIDYNDYILYNTTTGDLSYDADGSGRGAAIVFATLSNIPTDLTYNDFVVI</sequence>
<dbReference type="SUPFAM" id="SSF52743">
    <property type="entry name" value="Subtilisin-like"/>
    <property type="match status" value="1"/>
</dbReference>
<dbReference type="InterPro" id="IPR050131">
    <property type="entry name" value="Peptidase_S8_subtilisin-like"/>
</dbReference>
<feature type="active site" description="Charge relay system" evidence="5">
    <location>
        <position position="365"/>
    </location>
</feature>
<evidence type="ECO:0000256" key="4">
    <source>
        <dbReference type="ARBA" id="ARBA00022825"/>
    </source>
</evidence>
<dbReference type="InterPro" id="IPR022398">
    <property type="entry name" value="Peptidase_S8_His-AS"/>
</dbReference>
<dbReference type="PROSITE" id="PS00330">
    <property type="entry name" value="HEMOLYSIN_CALCIUM"/>
    <property type="match status" value="2"/>
</dbReference>
<dbReference type="PROSITE" id="PS51892">
    <property type="entry name" value="SUBTILASE"/>
    <property type="match status" value="1"/>
</dbReference>
<evidence type="ECO:0000256" key="5">
    <source>
        <dbReference type="PROSITE-ProRule" id="PRU01240"/>
    </source>
</evidence>
<comment type="similarity">
    <text evidence="1 5 6">Belongs to the peptidase S8 family.</text>
</comment>